<dbReference type="InterPro" id="IPR018824">
    <property type="entry name" value="Conidiation-specific_6"/>
</dbReference>
<proteinExistence type="predicted"/>
<dbReference type="Pfam" id="PF10346">
    <property type="entry name" value="Con-6"/>
    <property type="match status" value="2"/>
</dbReference>
<gene>
    <name evidence="2" type="ORF">D9619_004153</name>
</gene>
<feature type="compositionally biased region" description="Basic and acidic residues" evidence="1">
    <location>
        <begin position="28"/>
        <end position="40"/>
    </location>
</feature>
<dbReference type="AlphaFoldDB" id="A0A8H5F8P7"/>
<reference evidence="2 3" key="1">
    <citation type="journal article" date="2020" name="ISME J.">
        <title>Uncovering the hidden diversity of litter-decomposition mechanisms in mushroom-forming fungi.</title>
        <authorList>
            <person name="Floudas D."/>
            <person name="Bentzer J."/>
            <person name="Ahren D."/>
            <person name="Johansson T."/>
            <person name="Persson P."/>
            <person name="Tunlid A."/>
        </authorList>
    </citation>
    <scope>NUCLEOTIDE SEQUENCE [LARGE SCALE GENOMIC DNA]</scope>
    <source>
        <strain evidence="2 3">CBS 101986</strain>
    </source>
</reference>
<feature type="compositionally biased region" description="Basic and acidic residues" evidence="1">
    <location>
        <begin position="59"/>
        <end position="68"/>
    </location>
</feature>
<dbReference type="PANTHER" id="PTHR36576">
    <property type="entry name" value="UPF0654 PROTEIN C11D3.01C-RELATED"/>
    <property type="match status" value="1"/>
</dbReference>
<evidence type="ECO:0000256" key="1">
    <source>
        <dbReference type="SAM" id="MobiDB-lite"/>
    </source>
</evidence>
<evidence type="ECO:0008006" key="4">
    <source>
        <dbReference type="Google" id="ProtNLM"/>
    </source>
</evidence>
<dbReference type="OrthoDB" id="5419162at2759"/>
<name>A0A8H5F8P7_9AGAR</name>
<dbReference type="Proteomes" id="UP000567179">
    <property type="component" value="Unassembled WGS sequence"/>
</dbReference>
<comment type="caution">
    <text evidence="2">The sequence shown here is derived from an EMBL/GenBank/DDBJ whole genome shotgun (WGS) entry which is preliminary data.</text>
</comment>
<evidence type="ECO:0000313" key="2">
    <source>
        <dbReference type="EMBL" id="KAF5327895.1"/>
    </source>
</evidence>
<feature type="compositionally biased region" description="Basic and acidic residues" evidence="1">
    <location>
        <begin position="83"/>
        <end position="100"/>
    </location>
</feature>
<keyword evidence="3" id="KW-1185">Reference proteome</keyword>
<organism evidence="2 3">
    <name type="scientific">Psilocybe cf. subviscida</name>
    <dbReference type="NCBI Taxonomy" id="2480587"/>
    <lineage>
        <taxon>Eukaryota</taxon>
        <taxon>Fungi</taxon>
        <taxon>Dikarya</taxon>
        <taxon>Basidiomycota</taxon>
        <taxon>Agaricomycotina</taxon>
        <taxon>Agaricomycetes</taxon>
        <taxon>Agaricomycetidae</taxon>
        <taxon>Agaricales</taxon>
        <taxon>Agaricineae</taxon>
        <taxon>Strophariaceae</taxon>
        <taxon>Psilocybe</taxon>
    </lineage>
</organism>
<sequence length="100" mass="10790">MPGASNCTHEEHIAAGLKASINNPNVSDEAKQRASQRLKDAGVAMQSRQVSTHQGKGPNETDAHDHHVIGGLKATLKNPRVSQEAKESARQKLHEFGAFE</sequence>
<protein>
    <recommendedName>
        <fullName evidence="4">Conidiation-specific protein 6</fullName>
    </recommendedName>
</protein>
<dbReference type="InterPro" id="IPR052670">
    <property type="entry name" value="UPF0654_domain"/>
</dbReference>
<evidence type="ECO:0000313" key="3">
    <source>
        <dbReference type="Proteomes" id="UP000567179"/>
    </source>
</evidence>
<dbReference type="PANTHER" id="PTHR36576:SF1">
    <property type="entry name" value="UPF0654 PROTEIN C11D3.01C-RELATED"/>
    <property type="match status" value="1"/>
</dbReference>
<accession>A0A8H5F8P7</accession>
<feature type="region of interest" description="Disordered" evidence="1">
    <location>
        <begin position="16"/>
        <end position="100"/>
    </location>
</feature>
<dbReference type="GO" id="GO:0005737">
    <property type="term" value="C:cytoplasm"/>
    <property type="evidence" value="ECO:0007669"/>
    <property type="project" value="TreeGrafter"/>
</dbReference>
<dbReference type="EMBL" id="JAACJJ010000014">
    <property type="protein sequence ID" value="KAF5327895.1"/>
    <property type="molecule type" value="Genomic_DNA"/>
</dbReference>